<proteinExistence type="predicted"/>
<dbReference type="EMBL" id="LR798206">
    <property type="protein sequence ID" value="CAB5178555.1"/>
    <property type="molecule type" value="Genomic_DNA"/>
</dbReference>
<gene>
    <name evidence="1" type="ORF">UFOVP157_12</name>
</gene>
<organism evidence="1">
    <name type="scientific">uncultured Caudovirales phage</name>
    <dbReference type="NCBI Taxonomy" id="2100421"/>
    <lineage>
        <taxon>Viruses</taxon>
        <taxon>Duplodnaviria</taxon>
        <taxon>Heunggongvirae</taxon>
        <taxon>Uroviricota</taxon>
        <taxon>Caudoviricetes</taxon>
        <taxon>Peduoviridae</taxon>
        <taxon>Maltschvirus</taxon>
        <taxon>Maltschvirus maltsch</taxon>
    </lineage>
</organism>
<reference evidence="1" key="1">
    <citation type="submission" date="2020-05" db="EMBL/GenBank/DDBJ databases">
        <authorList>
            <person name="Chiriac C."/>
            <person name="Salcher M."/>
            <person name="Ghai R."/>
            <person name="Kavagutti S V."/>
        </authorList>
    </citation>
    <scope>NUCLEOTIDE SEQUENCE</scope>
</reference>
<accession>A0A6J7W909</accession>
<name>A0A6J7W909_9CAUD</name>
<evidence type="ECO:0000313" key="1">
    <source>
        <dbReference type="EMBL" id="CAB5178555.1"/>
    </source>
</evidence>
<protein>
    <submittedName>
        <fullName evidence="1">Uncharacterized protein</fullName>
    </submittedName>
</protein>
<sequence length="255" mass="28707">MRTQDFSNILFNALQYSGNDRNNISDETFQQFRDFASTSMREAWETVAWTDICRMVAFTTTADSEGVAYFVPASDASEILGVYQRNPQSSTKAIDLPYSIYENNGERRVIINSNTLNGYYLYRKVCPTLNGDIYNASTIYYAGAQIYFDAGSGTGTYTPVAGKPHTGNFYTCAVSNTTAGQNPNNTPSAWTKIEIPYVFSAFMSWNSCAMWYASEGMMQEAGVVDAKAKLILEQEYDKLLHQQAQFGRINMYRTY</sequence>